<feature type="binding site" evidence="2">
    <location>
        <position position="36"/>
    </location>
    <ligand>
        <name>CoA</name>
        <dbReference type="ChEBI" id="CHEBI:57287"/>
    </ligand>
</feature>
<evidence type="ECO:0000256" key="4">
    <source>
        <dbReference type="SAM" id="MobiDB-lite"/>
    </source>
</evidence>
<keyword evidence="1 7" id="KW-0808">Transferase</keyword>
<evidence type="ECO:0000256" key="3">
    <source>
        <dbReference type="PIRSR" id="PIRSR603542-2"/>
    </source>
</evidence>
<dbReference type="GO" id="GO:0008897">
    <property type="term" value="F:holo-[acyl-carrier-protein] synthase activity"/>
    <property type="evidence" value="ECO:0007669"/>
    <property type="project" value="InterPro"/>
</dbReference>
<feature type="binding site" evidence="2">
    <location>
        <position position="94"/>
    </location>
    <ligand>
        <name>CoA</name>
        <dbReference type="ChEBI" id="CHEBI:57287"/>
    </ligand>
</feature>
<gene>
    <name evidence="7" type="ORF">HNR30_002177</name>
</gene>
<dbReference type="InterPro" id="IPR041354">
    <property type="entry name" value="4PPT_N"/>
</dbReference>
<feature type="domain" description="4'-phosphopantetheinyl transferase" evidence="5">
    <location>
        <begin position="90"/>
        <end position="158"/>
    </location>
</feature>
<protein>
    <submittedName>
        <fullName evidence="7">4'-phosphopantetheinyl transferase EntD</fullName>
    </submittedName>
</protein>
<dbReference type="RefSeq" id="WP_181609618.1">
    <property type="nucleotide sequence ID" value="NZ_BAABAM010000006.1"/>
</dbReference>
<comment type="caution">
    <text evidence="7">The sequence shown here is derived from an EMBL/GenBank/DDBJ whole genome shotgun (WGS) entry which is preliminary data.</text>
</comment>
<feature type="binding site" evidence="3">
    <location>
        <position position="96"/>
    </location>
    <ligand>
        <name>Mg(2+)</name>
        <dbReference type="ChEBI" id="CHEBI:18420"/>
    </ligand>
</feature>
<organism evidence="7 8">
    <name type="scientific">Nonomuraea soli</name>
    <dbReference type="NCBI Taxonomy" id="1032476"/>
    <lineage>
        <taxon>Bacteria</taxon>
        <taxon>Bacillati</taxon>
        <taxon>Actinomycetota</taxon>
        <taxon>Actinomycetes</taxon>
        <taxon>Streptosporangiales</taxon>
        <taxon>Streptosporangiaceae</taxon>
        <taxon>Nonomuraea</taxon>
    </lineage>
</organism>
<dbReference type="GO" id="GO:0000287">
    <property type="term" value="F:magnesium ion binding"/>
    <property type="evidence" value="ECO:0007669"/>
    <property type="project" value="InterPro"/>
</dbReference>
<comment type="cofactor">
    <cofactor evidence="3">
        <name>Mg(2+)</name>
        <dbReference type="ChEBI" id="CHEBI:18420"/>
    </cofactor>
</comment>
<evidence type="ECO:0000256" key="2">
    <source>
        <dbReference type="PIRSR" id="PIRSR603542-1"/>
    </source>
</evidence>
<dbReference type="InterPro" id="IPR037143">
    <property type="entry name" value="4-PPantetheinyl_Trfase_dom_sf"/>
</dbReference>
<feature type="binding site" evidence="3">
    <location>
        <position position="94"/>
    </location>
    <ligand>
        <name>Mg(2+)</name>
        <dbReference type="ChEBI" id="CHEBI:18420"/>
    </ligand>
</feature>
<dbReference type="EMBL" id="JACDUR010000002">
    <property type="protein sequence ID" value="MBA2890836.1"/>
    <property type="molecule type" value="Genomic_DNA"/>
</dbReference>
<accession>A0A7W0CGU0</accession>
<reference evidence="7 8" key="1">
    <citation type="submission" date="2020-07" db="EMBL/GenBank/DDBJ databases">
        <title>Genomic Encyclopedia of Type Strains, Phase IV (KMG-IV): sequencing the most valuable type-strain genomes for metagenomic binning, comparative biology and taxonomic classification.</title>
        <authorList>
            <person name="Goeker M."/>
        </authorList>
    </citation>
    <scope>NUCLEOTIDE SEQUENCE [LARGE SCALE GENOMIC DNA]</scope>
    <source>
        <strain evidence="7 8">DSM 45533</strain>
    </source>
</reference>
<evidence type="ECO:0000256" key="1">
    <source>
        <dbReference type="ARBA" id="ARBA00022679"/>
    </source>
</evidence>
<keyword evidence="3" id="KW-0479">Metal-binding</keyword>
<sequence>MAVRPEVPDGAAEGTLTVWRPVQPPYGPPEQFDAGRRAAGAALFAAGAAERKRFVPREPDGRPGFPPGFPGSIAHTDRLAIALVVPGASSVGVDIESAVITARMARFVLRGLESQTLLPPVGDYTMRELFAAKEAAFKALYASGALEEFPFWWIELAEADGVLIASYRGSQVPVWIRSEPDLSLAVAIRR</sequence>
<feature type="binding site" evidence="2">
    <location>
        <position position="138"/>
    </location>
    <ligand>
        <name>CoA</name>
        <dbReference type="ChEBI" id="CHEBI:57287"/>
    </ligand>
</feature>
<proteinExistence type="predicted"/>
<dbReference type="Pfam" id="PF17837">
    <property type="entry name" value="4PPT_N"/>
    <property type="match status" value="1"/>
</dbReference>
<evidence type="ECO:0000313" key="7">
    <source>
        <dbReference type="EMBL" id="MBA2890836.1"/>
    </source>
</evidence>
<name>A0A7W0CGU0_9ACTN</name>
<dbReference type="GO" id="GO:0009239">
    <property type="term" value="P:enterobactin biosynthetic process"/>
    <property type="evidence" value="ECO:0007669"/>
    <property type="project" value="InterPro"/>
</dbReference>
<dbReference type="AlphaFoldDB" id="A0A7W0CGU0"/>
<dbReference type="InterPro" id="IPR003542">
    <property type="entry name" value="Enbac_synth_compD-like"/>
</dbReference>
<dbReference type="GO" id="GO:0005886">
    <property type="term" value="C:plasma membrane"/>
    <property type="evidence" value="ECO:0007669"/>
    <property type="project" value="TreeGrafter"/>
</dbReference>
<dbReference type="SUPFAM" id="SSF56214">
    <property type="entry name" value="4'-phosphopantetheinyl transferase"/>
    <property type="match status" value="1"/>
</dbReference>
<feature type="binding site" evidence="2">
    <location>
        <position position="134"/>
    </location>
    <ligand>
        <name>CoA</name>
        <dbReference type="ChEBI" id="CHEBI:57287"/>
    </ligand>
</feature>
<evidence type="ECO:0000313" key="8">
    <source>
        <dbReference type="Proteomes" id="UP000530928"/>
    </source>
</evidence>
<feature type="region of interest" description="Disordered" evidence="4">
    <location>
        <begin position="1"/>
        <end position="33"/>
    </location>
</feature>
<evidence type="ECO:0000259" key="5">
    <source>
        <dbReference type="Pfam" id="PF01648"/>
    </source>
</evidence>
<keyword evidence="8" id="KW-1185">Reference proteome</keyword>
<dbReference type="PANTHER" id="PTHR38096:SF1">
    <property type="entry name" value="ENTEROBACTIN SYNTHASE COMPONENT D"/>
    <property type="match status" value="1"/>
</dbReference>
<feature type="domain" description="4'-phosphopantetheinyl transferase N-terminal" evidence="6">
    <location>
        <begin position="31"/>
        <end position="84"/>
    </location>
</feature>
<feature type="binding site" evidence="3">
    <location>
        <position position="95"/>
    </location>
    <ligand>
        <name>Mg(2+)</name>
        <dbReference type="ChEBI" id="CHEBI:18420"/>
    </ligand>
</feature>
<dbReference type="GO" id="GO:0009366">
    <property type="term" value="C:enterobactin synthetase complex"/>
    <property type="evidence" value="ECO:0007669"/>
    <property type="project" value="InterPro"/>
</dbReference>
<dbReference type="InterPro" id="IPR008278">
    <property type="entry name" value="4-PPantetheinyl_Trfase_dom"/>
</dbReference>
<dbReference type="PANTHER" id="PTHR38096">
    <property type="entry name" value="ENTEROBACTIN SYNTHASE COMPONENT D"/>
    <property type="match status" value="1"/>
</dbReference>
<dbReference type="Proteomes" id="UP000530928">
    <property type="component" value="Unassembled WGS sequence"/>
</dbReference>
<keyword evidence="3" id="KW-0460">Magnesium</keyword>
<dbReference type="Pfam" id="PF01648">
    <property type="entry name" value="ACPS"/>
    <property type="match status" value="1"/>
</dbReference>
<evidence type="ECO:0000259" key="6">
    <source>
        <dbReference type="Pfam" id="PF17837"/>
    </source>
</evidence>